<dbReference type="PANTHER" id="PTHR30388:SF6">
    <property type="entry name" value="XANTHINE DEHYDROGENASE SUBUNIT A-RELATED"/>
    <property type="match status" value="1"/>
</dbReference>
<gene>
    <name evidence="2" type="ORF">QYF49_13110</name>
</gene>
<name>A0ABT8E7T1_9BACL</name>
<feature type="domain" description="XdhC Rossmann" evidence="1">
    <location>
        <begin position="98"/>
        <end position="241"/>
    </location>
</feature>
<evidence type="ECO:0000313" key="2">
    <source>
        <dbReference type="EMBL" id="MDN4073945.1"/>
    </source>
</evidence>
<comment type="caution">
    <text evidence="2">The sequence shown here is derived from an EMBL/GenBank/DDBJ whole genome shotgun (WGS) entry which is preliminary data.</text>
</comment>
<dbReference type="Gene3D" id="3.40.50.720">
    <property type="entry name" value="NAD(P)-binding Rossmann-like Domain"/>
    <property type="match status" value="1"/>
</dbReference>
<reference evidence="2" key="1">
    <citation type="submission" date="2023-06" db="EMBL/GenBank/DDBJ databases">
        <title>Draft Genome Sequences of Representative Paenibacillus Polymyxa, Bacillus cereus, Fictibacillus sp., and Brevibacillus agri Strains Isolated from Amazonian Dark Earth.</title>
        <authorList>
            <person name="Pellegrinetti T.A."/>
            <person name="Cunha I.C.M."/>
            <person name="Chaves M.G."/>
            <person name="Freitas A.S."/>
            <person name="Silva A.V.R."/>
            <person name="Tsai S.M."/>
            <person name="Mendes L.W."/>
        </authorList>
    </citation>
    <scope>NUCLEOTIDE SEQUENCE</scope>
    <source>
        <strain evidence="2">CENA-BCM004</strain>
    </source>
</reference>
<dbReference type="RefSeq" id="WP_290400032.1">
    <property type="nucleotide sequence ID" value="NZ_JAUHLN010000002.1"/>
</dbReference>
<organism evidence="2 3">
    <name type="scientific">Fictibacillus terranigra</name>
    <dbReference type="NCBI Taxonomy" id="3058424"/>
    <lineage>
        <taxon>Bacteria</taxon>
        <taxon>Bacillati</taxon>
        <taxon>Bacillota</taxon>
        <taxon>Bacilli</taxon>
        <taxon>Bacillales</taxon>
        <taxon>Fictibacillaceae</taxon>
        <taxon>Fictibacillus</taxon>
    </lineage>
</organism>
<keyword evidence="3" id="KW-1185">Reference proteome</keyword>
<dbReference type="PANTHER" id="PTHR30388">
    <property type="entry name" value="ALDEHYDE OXIDOREDUCTASE MOLYBDENUM COFACTOR ASSEMBLY PROTEIN"/>
    <property type="match status" value="1"/>
</dbReference>
<dbReference type="EMBL" id="JAUHLN010000002">
    <property type="protein sequence ID" value="MDN4073945.1"/>
    <property type="molecule type" value="Genomic_DNA"/>
</dbReference>
<protein>
    <submittedName>
        <fullName evidence="2">XdhC family protein</fullName>
    </submittedName>
</protein>
<dbReference type="Pfam" id="PF13478">
    <property type="entry name" value="XdhC_C"/>
    <property type="match status" value="1"/>
</dbReference>
<evidence type="ECO:0000259" key="1">
    <source>
        <dbReference type="Pfam" id="PF13478"/>
    </source>
</evidence>
<dbReference type="InterPro" id="IPR027051">
    <property type="entry name" value="XdhC_Rossmann_dom"/>
</dbReference>
<dbReference type="Proteomes" id="UP001168694">
    <property type="component" value="Unassembled WGS sequence"/>
</dbReference>
<dbReference type="InterPro" id="IPR052698">
    <property type="entry name" value="MoCofactor_Util/Proc"/>
</dbReference>
<proteinExistence type="predicted"/>
<sequence length="273" mass="31156">MNKQELYQELSAAITKRKHVSLVTITRAARKEMIGKRMLLFSQEEIYPETGIDRTLVLKLAELCFPFFREQITRSAVLYGKDDPITVFHEVFAPPPHLIIAGAGHVAEPVAHMAKMLRFYTTVVDDRPEFARQGRFPSSDDVRCQSFHSYFQSVPLNEFTYVLLVTRGHQFDVLSLQQLLSRNEKPAYIGMIGSRRRIAGVFEQLRTDFPDESFSHLYTPVGLDIGAETPEEIAVSIFAEILAVKNRKSGAPLSSTIRELAKTGFHERRKRKR</sequence>
<accession>A0ABT8E7T1</accession>
<evidence type="ECO:0000313" key="3">
    <source>
        <dbReference type="Proteomes" id="UP001168694"/>
    </source>
</evidence>